<evidence type="ECO:0000259" key="5">
    <source>
        <dbReference type="Pfam" id="PF00561"/>
    </source>
</evidence>
<reference evidence="7 8" key="1">
    <citation type="submission" date="2018-08" db="EMBL/GenBank/DDBJ databases">
        <title>Actinomadura jelena sp. nov., a novel Actinomycete isolated from soil in Chad.</title>
        <authorList>
            <person name="Shi L."/>
        </authorList>
    </citation>
    <scope>NUCLEOTIDE SEQUENCE [LARGE SCALE GENOMIC DNA]</scope>
    <source>
        <strain evidence="7 8">NEAU-G17</strain>
    </source>
</reference>
<protein>
    <submittedName>
        <fullName evidence="7">Alpha/beta fold hydrolase</fullName>
    </submittedName>
</protein>
<evidence type="ECO:0000256" key="2">
    <source>
        <dbReference type="ARBA" id="ARBA00022729"/>
    </source>
</evidence>
<evidence type="ECO:0000256" key="4">
    <source>
        <dbReference type="SAM" id="SignalP"/>
    </source>
</evidence>
<feature type="domain" description="AB hydrolase-1" evidence="5">
    <location>
        <begin position="96"/>
        <end position="282"/>
    </location>
</feature>
<evidence type="ECO:0000256" key="3">
    <source>
        <dbReference type="ARBA" id="ARBA00022801"/>
    </source>
</evidence>
<sequence>MSGRSGLCSVPRMRRSRWVTLAVAGLTATASASGTALAAPSTAPAPAWGPCPGGGRARCADVTVPLSWADPRGRIITLRLSRLSALDRKHRIGTLLVNFGGPGAPGAELVAEGGEALMPAPLRNRFDIVGFDPRGVGASTAVTCGGPALSADVPVFPHSPAQFASVRRQSAAYGQSCVRSSPPGLAAHVDTPSAARDMDAIRAALGEKKVSYLGLSYGTYLGQTYARLFPHRVRTMVLDGAMDHAVGPRDFLYEEASALSTVFRRFAAWCSASASCALHGQNVLKVWDDLLARAARAPIPAPNTKTGPKAMDDQAIRMVLPNLLMFGPSAVLPSSWTVLGDGIARARAGDASVLADNTMVGQPQDAYAAIGCQSFPPQLRGYADTASRLRHVRAISPHTGGASEAWALTDLCASWPLPASDPWGPQRVTGTPPILITSTRYDPSTPLVWAQGLHREIARSHLLVADTSGHTAFFNSACARTAQATYLVTGTVPTTPTCTS</sequence>
<dbReference type="AlphaFoldDB" id="A0A372JLE6"/>
<comment type="similarity">
    <text evidence="1">Belongs to the peptidase S33 family.</text>
</comment>
<keyword evidence="8" id="KW-1185">Reference proteome</keyword>
<dbReference type="InterPro" id="IPR051601">
    <property type="entry name" value="Serine_prot/Carboxylest_S33"/>
</dbReference>
<dbReference type="EMBL" id="QURH01000255">
    <property type="protein sequence ID" value="RFU40837.1"/>
    <property type="molecule type" value="Genomic_DNA"/>
</dbReference>
<feature type="signal peptide" evidence="4">
    <location>
        <begin position="1"/>
        <end position="38"/>
    </location>
</feature>
<dbReference type="Gene3D" id="3.40.50.1820">
    <property type="entry name" value="alpha/beta hydrolase"/>
    <property type="match status" value="1"/>
</dbReference>
<gene>
    <name evidence="7" type="ORF">DZF91_15000</name>
</gene>
<feature type="domain" description="Peptidase S33 tripeptidyl aminopeptidase-like C-terminal" evidence="6">
    <location>
        <begin position="404"/>
        <end position="495"/>
    </location>
</feature>
<dbReference type="Proteomes" id="UP000261811">
    <property type="component" value="Unassembled WGS sequence"/>
</dbReference>
<feature type="chain" id="PRO_5016853582" evidence="4">
    <location>
        <begin position="39"/>
        <end position="500"/>
    </location>
</feature>
<evidence type="ECO:0000256" key="1">
    <source>
        <dbReference type="ARBA" id="ARBA00010088"/>
    </source>
</evidence>
<keyword evidence="2 4" id="KW-0732">Signal</keyword>
<dbReference type="GO" id="GO:0016787">
    <property type="term" value="F:hydrolase activity"/>
    <property type="evidence" value="ECO:0007669"/>
    <property type="project" value="UniProtKB-KW"/>
</dbReference>
<name>A0A372JLE6_9ACTN</name>
<dbReference type="Pfam" id="PF00561">
    <property type="entry name" value="Abhydrolase_1"/>
    <property type="match status" value="1"/>
</dbReference>
<proteinExistence type="inferred from homology"/>
<dbReference type="InterPro" id="IPR013595">
    <property type="entry name" value="Pept_S33_TAP-like_C"/>
</dbReference>
<evidence type="ECO:0000313" key="8">
    <source>
        <dbReference type="Proteomes" id="UP000261811"/>
    </source>
</evidence>
<dbReference type="InterPro" id="IPR029058">
    <property type="entry name" value="AB_hydrolase_fold"/>
</dbReference>
<evidence type="ECO:0000259" key="6">
    <source>
        <dbReference type="Pfam" id="PF08386"/>
    </source>
</evidence>
<organism evidence="7 8">
    <name type="scientific">Actinomadura logoneensis</name>
    <dbReference type="NCBI Taxonomy" id="2293572"/>
    <lineage>
        <taxon>Bacteria</taxon>
        <taxon>Bacillati</taxon>
        <taxon>Actinomycetota</taxon>
        <taxon>Actinomycetes</taxon>
        <taxon>Streptosporangiales</taxon>
        <taxon>Thermomonosporaceae</taxon>
        <taxon>Actinomadura</taxon>
    </lineage>
</organism>
<evidence type="ECO:0000313" key="7">
    <source>
        <dbReference type="EMBL" id="RFU40837.1"/>
    </source>
</evidence>
<dbReference type="InterPro" id="IPR000073">
    <property type="entry name" value="AB_hydrolase_1"/>
</dbReference>
<dbReference type="SUPFAM" id="SSF53474">
    <property type="entry name" value="alpha/beta-Hydrolases"/>
    <property type="match status" value="1"/>
</dbReference>
<comment type="caution">
    <text evidence="7">The sequence shown here is derived from an EMBL/GenBank/DDBJ whole genome shotgun (WGS) entry which is preliminary data.</text>
</comment>
<keyword evidence="3 7" id="KW-0378">Hydrolase</keyword>
<dbReference type="PANTHER" id="PTHR43248:SF29">
    <property type="entry name" value="TRIPEPTIDYL AMINOPEPTIDASE"/>
    <property type="match status" value="1"/>
</dbReference>
<dbReference type="PANTHER" id="PTHR43248">
    <property type="entry name" value="2-SUCCINYL-6-HYDROXY-2,4-CYCLOHEXADIENE-1-CARBOXYLATE SYNTHASE"/>
    <property type="match status" value="1"/>
</dbReference>
<accession>A0A372JLE6</accession>
<dbReference type="Pfam" id="PF08386">
    <property type="entry name" value="Abhydrolase_4"/>
    <property type="match status" value="1"/>
</dbReference>